<dbReference type="Proteomes" id="UP000190285">
    <property type="component" value="Unassembled WGS sequence"/>
</dbReference>
<accession>A0A1T5MEJ2</accession>
<dbReference type="SUPFAM" id="SSF54285">
    <property type="entry name" value="MoaD/ThiS"/>
    <property type="match status" value="1"/>
</dbReference>
<protein>
    <submittedName>
        <fullName evidence="1">Molybdopterin converting factor, small subunit</fullName>
    </submittedName>
</protein>
<dbReference type="Pfam" id="PF02597">
    <property type="entry name" value="ThiS"/>
    <property type="match status" value="1"/>
</dbReference>
<name>A0A1T5MEJ2_9FIRM</name>
<proteinExistence type="predicted"/>
<dbReference type="InterPro" id="IPR012675">
    <property type="entry name" value="Beta-grasp_dom_sf"/>
</dbReference>
<dbReference type="Gene3D" id="3.10.20.30">
    <property type="match status" value="1"/>
</dbReference>
<dbReference type="STRING" id="36842.SAMN02194393_04560"/>
<dbReference type="RefSeq" id="WP_170917548.1">
    <property type="nucleotide sequence ID" value="NZ_FUZT01000014.1"/>
</dbReference>
<evidence type="ECO:0000313" key="1">
    <source>
        <dbReference type="EMBL" id="SKC86503.1"/>
    </source>
</evidence>
<organism evidence="1 2">
    <name type="scientific">Maledivibacter halophilus</name>
    <dbReference type="NCBI Taxonomy" id="36842"/>
    <lineage>
        <taxon>Bacteria</taxon>
        <taxon>Bacillati</taxon>
        <taxon>Bacillota</taxon>
        <taxon>Clostridia</taxon>
        <taxon>Peptostreptococcales</taxon>
        <taxon>Caminicellaceae</taxon>
        <taxon>Maledivibacter</taxon>
    </lineage>
</organism>
<dbReference type="InterPro" id="IPR003749">
    <property type="entry name" value="ThiS/MoaD-like"/>
</dbReference>
<dbReference type="AlphaFoldDB" id="A0A1T5MEJ2"/>
<gene>
    <name evidence="1" type="ORF">SAMN02194393_04560</name>
</gene>
<reference evidence="1 2" key="1">
    <citation type="submission" date="2017-02" db="EMBL/GenBank/DDBJ databases">
        <authorList>
            <person name="Peterson S.W."/>
        </authorList>
    </citation>
    <scope>NUCLEOTIDE SEQUENCE [LARGE SCALE GENOMIC DNA]</scope>
    <source>
        <strain evidence="1 2">M1</strain>
    </source>
</reference>
<dbReference type="InterPro" id="IPR016155">
    <property type="entry name" value="Mopterin_synth/thiamin_S_b"/>
</dbReference>
<evidence type="ECO:0000313" key="2">
    <source>
        <dbReference type="Proteomes" id="UP000190285"/>
    </source>
</evidence>
<sequence length="75" mass="8446">MITIKFYSVTKRYNNNQSVAELELDDEKNIGCILKKFKIIPGEVEVILLNSKLAREDTKVKDGDVIELFPVFGGG</sequence>
<keyword evidence="2" id="KW-1185">Reference proteome</keyword>
<dbReference type="EMBL" id="FUZT01000014">
    <property type="protein sequence ID" value="SKC86503.1"/>
    <property type="molecule type" value="Genomic_DNA"/>
</dbReference>